<comment type="caution">
    <text evidence="1">The sequence shown here is derived from an EMBL/GenBank/DDBJ whole genome shotgun (WGS) entry which is preliminary data.</text>
</comment>
<proteinExistence type="predicted"/>
<dbReference type="AlphaFoldDB" id="A0A090QPT2"/>
<dbReference type="EMBL" id="BBMN01000006">
    <property type="protein sequence ID" value="GAL05185.1"/>
    <property type="molecule type" value="Genomic_DNA"/>
</dbReference>
<accession>A0A090QPT2</accession>
<reference evidence="1 2" key="1">
    <citation type="journal article" date="2014" name="Genome Announc.">
        <title>Draft Genome Sequences of Two Vibrionaceae Species, Vibrio ponticus C121 and Photobacterium aphoticum C119, Isolated as Coral Reef Microbiota.</title>
        <authorList>
            <person name="Al-saari N."/>
            <person name="Meirelles P.M."/>
            <person name="Mino S."/>
            <person name="Suda W."/>
            <person name="Oshima K."/>
            <person name="Hattori M."/>
            <person name="Ohkuma M."/>
            <person name="Thompson F.L."/>
            <person name="Gomez-Gil B."/>
            <person name="Sawabe T."/>
            <person name="Sawabe T."/>
        </authorList>
    </citation>
    <scope>NUCLEOTIDE SEQUENCE [LARGE SCALE GENOMIC DNA]</scope>
    <source>
        <strain evidence="1 2">JCM 19237</strain>
    </source>
</reference>
<name>A0A090QPT2_9GAMM</name>
<gene>
    <name evidence="1" type="ORF">JCM19237_3568</name>
</gene>
<evidence type="ECO:0000313" key="2">
    <source>
        <dbReference type="Proteomes" id="UP000029227"/>
    </source>
</evidence>
<organism evidence="1 2">
    <name type="scientific">Photobacterium aphoticum</name>
    <dbReference type="NCBI Taxonomy" id="754436"/>
    <lineage>
        <taxon>Bacteria</taxon>
        <taxon>Pseudomonadati</taxon>
        <taxon>Pseudomonadota</taxon>
        <taxon>Gammaproteobacteria</taxon>
        <taxon>Vibrionales</taxon>
        <taxon>Vibrionaceae</taxon>
        <taxon>Photobacterium</taxon>
    </lineage>
</organism>
<dbReference type="STRING" id="754436.JCM19237_3568"/>
<evidence type="ECO:0000313" key="1">
    <source>
        <dbReference type="EMBL" id="GAL05185.1"/>
    </source>
</evidence>
<dbReference type="Proteomes" id="UP000029227">
    <property type="component" value="Unassembled WGS sequence"/>
</dbReference>
<sequence length="52" mass="6258">MKVNNTLVVQPGRDLKEKKAGVMEYWPSDWWRKRIARASSLEDLARWRKKKT</sequence>
<protein>
    <submittedName>
        <fullName evidence="1">Uncharacterized protein</fullName>
    </submittedName>
</protein>